<sequence length="482" mass="55544">MSAGCSHSRQRQFLRYGGSIQELREQLHQEIENKVKRCSNTSYECTLPRVDGYEYCMRHILRDPSGNFRQCSFIYTNGRKCQNALLKHDIKKDPALTTLCFEHNRQEQLRKTHATVGKLKRTDTNEVLLNNLTHHINVEDVQAEEEPVAEQDEEIDVVSPHVAPFVAHDQVNGLSTVLCNLQKRRRLLDYASDSSSGDNEPASLNNTARGREFHESDDDSDCSQNEDLLKHAGIYTREETLRIAESKLTKLQGLYIDQIHSLHHTLKERRRRYLQALRKEREILCSIHDQLKDTPRERKLYDQLKALNTYHRRYGVEAVLYKKFKEKRSRATEGYSHKGPGFTKCAYTEGGVKCGERALPCCKFCRKHILEDKKQILFHACEVEKSGVVCQEPIPCIFDDASTCVLHLTMPPRRQYMQKKDDSETEEDDIKDENLEREPQECTKSYKQVNLKRESVNPAKPIANAALSHGSKNIASKLKSGE</sequence>
<dbReference type="OrthoDB" id="677315at2759"/>
<evidence type="ECO:0000256" key="6">
    <source>
        <dbReference type="ARBA" id="ARBA00022843"/>
    </source>
</evidence>
<evidence type="ECO:0000256" key="3">
    <source>
        <dbReference type="ARBA" id="ARBA00015508"/>
    </source>
</evidence>
<evidence type="ECO:0000256" key="5">
    <source>
        <dbReference type="ARBA" id="ARBA00022553"/>
    </source>
</evidence>
<evidence type="ECO:0000256" key="1">
    <source>
        <dbReference type="ARBA" id="ARBA00004123"/>
    </source>
</evidence>
<reference evidence="16" key="1">
    <citation type="submission" date="2013-07" db="EMBL/GenBank/DDBJ databases">
        <authorList>
            <person name="Geib S."/>
        </authorList>
    </citation>
    <scope>NUCLEOTIDE SEQUENCE</scope>
</reference>
<dbReference type="GO" id="GO:0005634">
    <property type="term" value="C:nucleus"/>
    <property type="evidence" value="ECO:0007669"/>
    <property type="project" value="UniProtKB-SubCell"/>
</dbReference>
<reference evidence="16" key="2">
    <citation type="journal article" date="2014" name="BMC Genomics">
        <title>A genomic perspective to assessing quality of mass-reared SIT flies used in Mediterranean fruit fly (Ceratitis capitata) eradication in California.</title>
        <authorList>
            <person name="Calla B."/>
            <person name="Hall B."/>
            <person name="Hou S."/>
            <person name="Geib S.M."/>
        </authorList>
    </citation>
    <scope>NUCLEOTIDE SEQUENCE</scope>
</reference>
<accession>W8BJS2</accession>
<proteinExistence type="evidence at transcript level"/>
<dbReference type="AlphaFoldDB" id="W8BJS2"/>
<keyword evidence="6" id="KW-0832">Ubl conjugation</keyword>
<feature type="region of interest" description="Disordered" evidence="14">
    <location>
        <begin position="415"/>
        <end position="439"/>
    </location>
</feature>
<keyword evidence="8" id="KW-0496">Mitochondrion</keyword>
<feature type="region of interest" description="Disordered" evidence="14">
    <location>
        <begin position="453"/>
        <end position="482"/>
    </location>
</feature>
<dbReference type="GO" id="GO:0005739">
    <property type="term" value="C:mitochondrion"/>
    <property type="evidence" value="ECO:0007669"/>
    <property type="project" value="UniProtKB-SubCell"/>
</dbReference>
<name>W8BJS2_CERCA</name>
<dbReference type="InterPro" id="IPR026316">
    <property type="entry name" value="NSL2"/>
</dbReference>
<keyword evidence="9" id="KW-0539">Nucleus</keyword>
<dbReference type="EMBL" id="GAMC01005005">
    <property type="protein sequence ID" value="JAC01551.1"/>
    <property type="molecule type" value="mRNA"/>
</dbReference>
<evidence type="ECO:0000256" key="14">
    <source>
        <dbReference type="SAM" id="MobiDB-lite"/>
    </source>
</evidence>
<evidence type="ECO:0000256" key="11">
    <source>
        <dbReference type="ARBA" id="ARBA00033378"/>
    </source>
</evidence>
<dbReference type="Pfam" id="PF13891">
    <property type="entry name" value="zf-C3HC3H_KANSL2"/>
    <property type="match status" value="2"/>
</dbReference>
<evidence type="ECO:0000256" key="2">
    <source>
        <dbReference type="ARBA" id="ARBA00004173"/>
    </source>
</evidence>
<keyword evidence="5" id="KW-0597">Phosphoprotein</keyword>
<evidence type="ECO:0000259" key="15">
    <source>
        <dbReference type="Pfam" id="PF13891"/>
    </source>
</evidence>
<dbReference type="InterPro" id="IPR025927">
    <property type="entry name" value="Znf_KANL2-like"/>
</dbReference>
<protein>
    <recommendedName>
        <fullName evidence="3">KAT8 regulatory NSL complex subunit 2</fullName>
    </recommendedName>
    <alternativeName>
        <fullName evidence="11">NSL complex protein NSL2</fullName>
    </alternativeName>
    <alternativeName>
        <fullName evidence="10">Non-specific lethal 2 homolog</fullName>
    </alternativeName>
</protein>
<dbReference type="PANTHER" id="PTHR13453">
    <property type="entry name" value="KAT8 REGULATORY NSL COMPLEX SUBUNIT 2"/>
    <property type="match status" value="1"/>
</dbReference>
<evidence type="ECO:0000256" key="12">
    <source>
        <dbReference type="ARBA" id="ARBA00093359"/>
    </source>
</evidence>
<dbReference type="PANTHER" id="PTHR13453:SF1">
    <property type="entry name" value="KAT8 REGULATORY NSL COMPLEX SUBUNIT 2"/>
    <property type="match status" value="1"/>
</dbReference>
<comment type="subunit">
    <text evidence="13">Component of the NSL complex at least composed of KAT8/MOF, KANSL1, KANSL2, KANSL3, MCRS1, PHF20, OGT1/OGT, WDR5 and HCFC1.</text>
</comment>
<dbReference type="GO" id="GO:0006325">
    <property type="term" value="P:chromatin organization"/>
    <property type="evidence" value="ECO:0007669"/>
    <property type="project" value="UniProtKB-KW"/>
</dbReference>
<evidence type="ECO:0000256" key="10">
    <source>
        <dbReference type="ARBA" id="ARBA00032947"/>
    </source>
</evidence>
<evidence type="ECO:0000256" key="13">
    <source>
        <dbReference type="ARBA" id="ARBA00093543"/>
    </source>
</evidence>
<evidence type="ECO:0000313" key="16">
    <source>
        <dbReference type="EMBL" id="JAC01551.1"/>
    </source>
</evidence>
<comment type="function">
    <text evidence="12">Non-catalytic component of the NSL histone acetyltransferase complex, a multiprotein complex that mediates histone H4 acetylation at 'Lys-5'- and 'Lys-8' (H4K5ac and H4K8ac) at transcription start sites and promotes transcription initiation. Required for NSL complex stability and for transcription of intraciliary transport genes in both ciliated and non-ciliated cells by regulating histone H4 acetylation at 'Lys-5'- and 'Lys-12' (H4K5ac and H4K12ac). This is necessary for cilium assembly in ciliated cells and for organization of the microtubule cytoskeleton in non-ciliated cells. Required within the NSL complex to maintain nuclear architecture stability by promoting KAT8-mediated acetylation of lamin LMNA.</text>
</comment>
<feature type="domain" description="KANL2-like probable zinc-finger" evidence="15">
    <location>
        <begin position="345"/>
        <end position="407"/>
    </location>
</feature>
<dbReference type="GO" id="GO:0044545">
    <property type="term" value="C:NSL complex"/>
    <property type="evidence" value="ECO:0007669"/>
    <property type="project" value="TreeGrafter"/>
</dbReference>
<organism evidence="16">
    <name type="scientific">Ceratitis capitata</name>
    <name type="common">Mediterranean fruit fly</name>
    <name type="synonym">Tephritis capitata</name>
    <dbReference type="NCBI Taxonomy" id="7213"/>
    <lineage>
        <taxon>Eukaryota</taxon>
        <taxon>Metazoa</taxon>
        <taxon>Ecdysozoa</taxon>
        <taxon>Arthropoda</taxon>
        <taxon>Hexapoda</taxon>
        <taxon>Insecta</taxon>
        <taxon>Pterygota</taxon>
        <taxon>Neoptera</taxon>
        <taxon>Endopterygota</taxon>
        <taxon>Diptera</taxon>
        <taxon>Brachycera</taxon>
        <taxon>Muscomorpha</taxon>
        <taxon>Tephritoidea</taxon>
        <taxon>Tephritidae</taxon>
        <taxon>Ceratitis</taxon>
        <taxon>Ceratitis</taxon>
    </lineage>
</organism>
<evidence type="ECO:0000256" key="4">
    <source>
        <dbReference type="ARBA" id="ARBA00022499"/>
    </source>
</evidence>
<evidence type="ECO:0000256" key="7">
    <source>
        <dbReference type="ARBA" id="ARBA00022853"/>
    </source>
</evidence>
<feature type="domain" description="KANL2-like probable zinc-finger" evidence="15">
    <location>
        <begin position="38"/>
        <end position="104"/>
    </location>
</feature>
<evidence type="ECO:0000256" key="9">
    <source>
        <dbReference type="ARBA" id="ARBA00023242"/>
    </source>
</evidence>
<comment type="subcellular location">
    <subcellularLocation>
        <location evidence="2">Mitochondrion</location>
    </subcellularLocation>
    <subcellularLocation>
        <location evidence="1">Nucleus</location>
    </subcellularLocation>
</comment>
<keyword evidence="4" id="KW-1017">Isopeptide bond</keyword>
<gene>
    <name evidence="16" type="primary">KANL2</name>
</gene>
<evidence type="ECO:0000256" key="8">
    <source>
        <dbReference type="ARBA" id="ARBA00023128"/>
    </source>
</evidence>
<keyword evidence="7" id="KW-0156">Chromatin regulator</keyword>